<dbReference type="Proteomes" id="UP001230649">
    <property type="component" value="Unassembled WGS sequence"/>
</dbReference>
<keyword evidence="2" id="KW-1185">Reference proteome</keyword>
<evidence type="ECO:0000313" key="2">
    <source>
        <dbReference type="Proteomes" id="UP001230649"/>
    </source>
</evidence>
<protein>
    <submittedName>
        <fullName evidence="1">Uncharacterized protein</fullName>
    </submittedName>
</protein>
<reference evidence="1" key="1">
    <citation type="submission" date="2023-04" db="EMBL/GenBank/DDBJ databases">
        <title>Draft Genome sequencing of Naganishia species isolated from polar environments using Oxford Nanopore Technology.</title>
        <authorList>
            <person name="Leo P."/>
            <person name="Venkateswaran K."/>
        </authorList>
    </citation>
    <scope>NUCLEOTIDE SEQUENCE</scope>
    <source>
        <strain evidence="1">MNA-CCFEE 5262</strain>
    </source>
</reference>
<name>A0ACC2V066_9TREE</name>
<sequence>MSPSTIYDILVIGGGPAGLSAALSASRQMRRILIVDSQEYRNNATTHMHNVVGFDHVPPLEFREKVWRDLERRYGEDMVRLVKGRVGSVENRSKAEKTLFKVKSEGGEEWSARKIIVATGAKDVFPDIPGYAEAWGKSIFHCLFCHGYEERNTPLSGSLAYGLIPLVATHHLGPNIAMASRLSEKHVIYMNGSPSEQVDQIKADKVVNALLQSGRVTLDERKIERIVMRGIASDDDAKPNDHANLVLEFADGPAAHLAFLAHPTHQTLSPGSAMIVKDLGLELTPSGNEIKAISPMQDTSVRGVYVAGDVSTMMKAASIAISLGSAAGAMVARELAVEDALFPASGNA</sequence>
<dbReference type="EMBL" id="JASBWS010000166">
    <property type="protein sequence ID" value="KAJ9092739.1"/>
    <property type="molecule type" value="Genomic_DNA"/>
</dbReference>
<proteinExistence type="predicted"/>
<organism evidence="1 2">
    <name type="scientific">Naganishia adeliensis</name>
    <dbReference type="NCBI Taxonomy" id="92952"/>
    <lineage>
        <taxon>Eukaryota</taxon>
        <taxon>Fungi</taxon>
        <taxon>Dikarya</taxon>
        <taxon>Basidiomycota</taxon>
        <taxon>Agaricomycotina</taxon>
        <taxon>Tremellomycetes</taxon>
        <taxon>Filobasidiales</taxon>
        <taxon>Filobasidiaceae</taxon>
        <taxon>Naganishia</taxon>
    </lineage>
</organism>
<comment type="caution">
    <text evidence="1">The sequence shown here is derived from an EMBL/GenBank/DDBJ whole genome shotgun (WGS) entry which is preliminary data.</text>
</comment>
<gene>
    <name evidence="1" type="ORF">QFC20_007273</name>
</gene>
<accession>A0ACC2V066</accession>
<evidence type="ECO:0000313" key="1">
    <source>
        <dbReference type="EMBL" id="KAJ9092739.1"/>
    </source>
</evidence>